<organism evidence="2 3">
    <name type="scientific">Metschnikowia bicuspidata var. bicuspidata NRRL YB-4993</name>
    <dbReference type="NCBI Taxonomy" id="869754"/>
    <lineage>
        <taxon>Eukaryota</taxon>
        <taxon>Fungi</taxon>
        <taxon>Dikarya</taxon>
        <taxon>Ascomycota</taxon>
        <taxon>Saccharomycotina</taxon>
        <taxon>Pichiomycetes</taxon>
        <taxon>Metschnikowiaceae</taxon>
        <taxon>Metschnikowia</taxon>
    </lineage>
</organism>
<reference evidence="2 3" key="1">
    <citation type="submission" date="2016-05" db="EMBL/GenBank/DDBJ databases">
        <title>Comparative genomics of biotechnologically important yeasts.</title>
        <authorList>
            <consortium name="DOE Joint Genome Institute"/>
            <person name="Riley R."/>
            <person name="Haridas S."/>
            <person name="Wolfe K.H."/>
            <person name="Lopes M.R."/>
            <person name="Hittinger C.T."/>
            <person name="Goker M."/>
            <person name="Salamov A."/>
            <person name="Wisecaver J."/>
            <person name="Long T.M."/>
            <person name="Aerts A.L."/>
            <person name="Barry K."/>
            <person name="Choi C."/>
            <person name="Clum A."/>
            <person name="Coughlan A.Y."/>
            <person name="Deshpande S."/>
            <person name="Douglass A.P."/>
            <person name="Hanson S.J."/>
            <person name="Klenk H.-P."/>
            <person name="LaButti K."/>
            <person name="Lapidus A."/>
            <person name="Lindquist E."/>
            <person name="Lipzen A."/>
            <person name="Meier-kolthoff J.P."/>
            <person name="Ohm R.A."/>
            <person name="Otillar R.P."/>
            <person name="Pangilinan J."/>
            <person name="Peng Y."/>
            <person name="Rokas A."/>
            <person name="Rosa C.A."/>
            <person name="Scheuner C."/>
            <person name="Sibirny A.A."/>
            <person name="Slot J.C."/>
            <person name="Stielow J.B."/>
            <person name="Sun H."/>
            <person name="Kurtzman C.P."/>
            <person name="Blackwell M."/>
            <person name="Grigoriev I.V."/>
            <person name="Jeffries T.W."/>
        </authorList>
    </citation>
    <scope>NUCLEOTIDE SEQUENCE [LARGE SCALE GENOMIC DNA]</scope>
    <source>
        <strain evidence="2 3">NRRL YB-4993</strain>
    </source>
</reference>
<sequence>MGNSNHKPTGTKSTKLGKSSSASRTVPPKASVLKSKLKLRSKRTKAQIEKLNQDESTIASIHAALLARGQVPKEVKILDAQSLREGMLKDQQTKLQSEKAEKDLASQLELITGMAL</sequence>
<dbReference type="OrthoDB" id="4094525at2759"/>
<evidence type="ECO:0000313" key="2">
    <source>
        <dbReference type="EMBL" id="OBA18976.1"/>
    </source>
</evidence>
<feature type="region of interest" description="Disordered" evidence="1">
    <location>
        <begin position="1"/>
        <end position="39"/>
    </location>
</feature>
<name>A0A1A0H4L1_9ASCO</name>
<dbReference type="Proteomes" id="UP000092555">
    <property type="component" value="Unassembled WGS sequence"/>
</dbReference>
<keyword evidence="3" id="KW-1185">Reference proteome</keyword>
<evidence type="ECO:0000256" key="1">
    <source>
        <dbReference type="SAM" id="MobiDB-lite"/>
    </source>
</evidence>
<feature type="compositionally biased region" description="Low complexity" evidence="1">
    <location>
        <begin position="10"/>
        <end position="34"/>
    </location>
</feature>
<dbReference type="EMBL" id="LXTC01000008">
    <property type="protein sequence ID" value="OBA18976.1"/>
    <property type="molecule type" value="Genomic_DNA"/>
</dbReference>
<evidence type="ECO:0000313" key="3">
    <source>
        <dbReference type="Proteomes" id="UP000092555"/>
    </source>
</evidence>
<dbReference type="GeneID" id="30027396"/>
<protein>
    <submittedName>
        <fullName evidence="2">Uncharacterized protein</fullName>
    </submittedName>
</protein>
<comment type="caution">
    <text evidence="2">The sequence shown here is derived from an EMBL/GenBank/DDBJ whole genome shotgun (WGS) entry which is preliminary data.</text>
</comment>
<dbReference type="RefSeq" id="XP_018709511.1">
    <property type="nucleotide sequence ID" value="XM_018854420.1"/>
</dbReference>
<proteinExistence type="predicted"/>
<gene>
    <name evidence="2" type="ORF">METBIDRAFT_13738</name>
</gene>
<accession>A0A1A0H4L1</accession>
<dbReference type="AlphaFoldDB" id="A0A1A0H4L1"/>